<evidence type="ECO:0000256" key="2">
    <source>
        <dbReference type="ARBA" id="ARBA00010225"/>
    </source>
</evidence>
<dbReference type="InterPro" id="IPR021841">
    <property type="entry name" value="VAC14_Fig4p-bd"/>
</dbReference>
<proteinExistence type="inferred from homology"/>
<feature type="compositionally biased region" description="Basic residues" evidence="5">
    <location>
        <begin position="43"/>
        <end position="55"/>
    </location>
</feature>
<name>A0ABP0NC30_9DINO</name>
<evidence type="ECO:0000256" key="4">
    <source>
        <dbReference type="ARBA" id="ARBA00023136"/>
    </source>
</evidence>
<evidence type="ECO:0000256" key="3">
    <source>
        <dbReference type="ARBA" id="ARBA00022737"/>
    </source>
</evidence>
<evidence type="ECO:0000259" key="6">
    <source>
        <dbReference type="Pfam" id="PF11916"/>
    </source>
</evidence>
<feature type="region of interest" description="Disordered" evidence="5">
    <location>
        <begin position="332"/>
        <end position="356"/>
    </location>
</feature>
<comment type="subcellular location">
    <subcellularLocation>
        <location evidence="1">Endomembrane system</location>
    </subcellularLocation>
</comment>
<keyword evidence="8" id="KW-1185">Reference proteome</keyword>
<keyword evidence="3" id="KW-0677">Repeat</keyword>
<feature type="domain" description="Vacuolar protein 14 C-terminal Fig4-binding" evidence="6">
    <location>
        <begin position="876"/>
        <end position="1070"/>
    </location>
</feature>
<dbReference type="EMBL" id="CAXAMN010021473">
    <property type="protein sequence ID" value="CAK9059949.1"/>
    <property type="molecule type" value="Genomic_DNA"/>
</dbReference>
<gene>
    <name evidence="7" type="ORF">CCMP2556_LOCUS29495</name>
</gene>
<dbReference type="Pfam" id="PF12755">
    <property type="entry name" value="Vac14_Fab1_bd"/>
    <property type="match status" value="1"/>
</dbReference>
<sequence>MDPILSMIDTPVSSLSPNEVDDLITGSKLALAPADADIKDAKRRIAAAKPRKPKKGANEEAFDSGSSVSGEDEGYPERLWPKTELLTFFLSVPFGPLDKLGQRGRMELPKFCQGTPNRIVMRFDRLHGINCREPRSSGFMTADRCAGSNPRYILSSKMLDHFGSKSKKHLVTTFEFSKAIGKNLAAKHGYELDAGQVALLYPELEGRDSRNSSPWAFPTWWDPCEGPSARCLARHFRLPACLMSFELFRPVANQFSCYPVTGSFSRSALKLSREQCHWRADADGGARYCPGDAVPVLVGTAIRPLVRTVKRNKEGLGLIGCSLFGSQRGTQHEQNMLRDGPGRPGEPATTSAPRPEDLFDDKVVVDALQGKSEQNRKEYVLKIQAKVSEALQGANTKRDVMQLLACLKTYCFHCSAGGNTAATALKNGLTALGAVAIGLDSNVKDYLDEMMSLLLGDSNGPGPFLAEPTQYEPTSDHRVRYLACEALFNIAKVAHEELMPYLARIFDGLSRLAGDVVPDVRHAAQVLDRLLKDITSQHQDRLCVATFVDELAKRLKYKNPMIRQLCLGWTSLVLTMENVDLESFIPRFLEGIFEVMETHDHSRDSRQNADHLLDKCLEKVKQLKPPEKLRRVIFLTAQQLAGSCKNGDKVVRVCSLCWLYEYLILTPNWKKNKRGEIEVEANEAEEKEWRNGWSKNLPFVIDGVYECLKDTEHEVTQMAVDLNNCLLAMSEKLDCLPVDELVSTVCAQLTPPIAPDGRPKREQEQRNVTIQTIACFQWICLLLTNSPQKMLEKKTMKELFTPVFNSLTSTDDEVVIAALRILAKIMEAHPPEALSIADLAPEPELDSGLSPKEAAAGDLFTDMVQRLLTNFANQPELLERRGRLMIRHLCKNLDCRRLYITVACTIKEEEDKAFAQKLVQTFNWILLTAAETRGLREELLEESQSSERLKRLAGEESSGSQNTTTPLFLELLEPWFHNPASALALCLWSQQYVLASELTGRFAAFEPTLDFLQQLDQLVLLIESPIFSRLRLRLLEPKRHPELLKCLLGLAMLLPQAGAFQALRERMHLVQRLGGGQVAVAIRAIRARCGGHLVQDNPCPLERGQMPFLCGPLLQGSPLI</sequence>
<evidence type="ECO:0000313" key="7">
    <source>
        <dbReference type="EMBL" id="CAK9059949.1"/>
    </source>
</evidence>
<dbReference type="Proteomes" id="UP001642484">
    <property type="component" value="Unassembled WGS sequence"/>
</dbReference>
<dbReference type="SUPFAM" id="SSF48371">
    <property type="entry name" value="ARM repeat"/>
    <property type="match status" value="1"/>
</dbReference>
<dbReference type="Pfam" id="PF11916">
    <property type="entry name" value="Vac14_Fig4_bd"/>
    <property type="match status" value="1"/>
</dbReference>
<dbReference type="Gene3D" id="1.25.10.10">
    <property type="entry name" value="Leucine-rich Repeat Variant"/>
    <property type="match status" value="2"/>
</dbReference>
<dbReference type="PANTHER" id="PTHR16023:SF0">
    <property type="entry name" value="PROTEIN VAC14 HOMOLOG"/>
    <property type="match status" value="1"/>
</dbReference>
<evidence type="ECO:0000256" key="1">
    <source>
        <dbReference type="ARBA" id="ARBA00004308"/>
    </source>
</evidence>
<organism evidence="7 8">
    <name type="scientific">Durusdinium trenchii</name>
    <dbReference type="NCBI Taxonomy" id="1381693"/>
    <lineage>
        <taxon>Eukaryota</taxon>
        <taxon>Sar</taxon>
        <taxon>Alveolata</taxon>
        <taxon>Dinophyceae</taxon>
        <taxon>Suessiales</taxon>
        <taxon>Symbiodiniaceae</taxon>
        <taxon>Durusdinium</taxon>
    </lineage>
</organism>
<dbReference type="InterPro" id="IPR016024">
    <property type="entry name" value="ARM-type_fold"/>
</dbReference>
<reference evidence="7 8" key="1">
    <citation type="submission" date="2024-02" db="EMBL/GenBank/DDBJ databases">
        <authorList>
            <person name="Chen Y."/>
            <person name="Shah S."/>
            <person name="Dougan E. K."/>
            <person name="Thang M."/>
            <person name="Chan C."/>
        </authorList>
    </citation>
    <scope>NUCLEOTIDE SEQUENCE [LARGE SCALE GENOMIC DNA]</scope>
</reference>
<protein>
    <recommendedName>
        <fullName evidence="6">Vacuolar protein 14 C-terminal Fig4-binding domain-containing protein</fullName>
    </recommendedName>
</protein>
<comment type="similarity">
    <text evidence="2">Belongs to the VAC14 family.</text>
</comment>
<dbReference type="InterPro" id="IPR026825">
    <property type="entry name" value="Vac14"/>
</dbReference>
<accession>A0ABP0NC30</accession>
<evidence type="ECO:0000256" key="5">
    <source>
        <dbReference type="SAM" id="MobiDB-lite"/>
    </source>
</evidence>
<feature type="region of interest" description="Disordered" evidence="5">
    <location>
        <begin position="43"/>
        <end position="75"/>
    </location>
</feature>
<evidence type="ECO:0000313" key="8">
    <source>
        <dbReference type="Proteomes" id="UP001642484"/>
    </source>
</evidence>
<dbReference type="PANTHER" id="PTHR16023">
    <property type="entry name" value="TAX1 BINDING PROTEIN-RELATED"/>
    <property type="match status" value="1"/>
</dbReference>
<comment type="caution">
    <text evidence="7">The sequence shown here is derived from an EMBL/GenBank/DDBJ whole genome shotgun (WGS) entry which is preliminary data.</text>
</comment>
<dbReference type="InterPro" id="IPR011989">
    <property type="entry name" value="ARM-like"/>
</dbReference>
<keyword evidence="4" id="KW-0472">Membrane</keyword>